<dbReference type="EMBL" id="JACEIK010000277">
    <property type="protein sequence ID" value="MCD7453973.1"/>
    <property type="molecule type" value="Genomic_DNA"/>
</dbReference>
<feature type="compositionally biased region" description="Basic and acidic residues" evidence="1">
    <location>
        <begin position="1"/>
        <end position="23"/>
    </location>
</feature>
<evidence type="ECO:0000256" key="1">
    <source>
        <dbReference type="SAM" id="MobiDB-lite"/>
    </source>
</evidence>
<reference evidence="2 3" key="1">
    <citation type="journal article" date="2021" name="BMC Genomics">
        <title>Datura genome reveals duplications of psychoactive alkaloid biosynthetic genes and high mutation rate following tissue culture.</title>
        <authorList>
            <person name="Rajewski A."/>
            <person name="Carter-House D."/>
            <person name="Stajich J."/>
            <person name="Litt A."/>
        </authorList>
    </citation>
    <scope>NUCLEOTIDE SEQUENCE [LARGE SCALE GENOMIC DNA]</scope>
    <source>
        <strain evidence="2">AR-01</strain>
    </source>
</reference>
<accession>A0ABS8S597</accession>
<name>A0ABS8S597_DATST</name>
<dbReference type="Proteomes" id="UP000823775">
    <property type="component" value="Unassembled WGS sequence"/>
</dbReference>
<feature type="region of interest" description="Disordered" evidence="1">
    <location>
        <begin position="1"/>
        <end position="27"/>
    </location>
</feature>
<protein>
    <submittedName>
        <fullName evidence="2">Uncharacterized protein</fullName>
    </submittedName>
</protein>
<keyword evidence="3" id="KW-1185">Reference proteome</keyword>
<proteinExistence type="predicted"/>
<sequence>NVSSKEKTEVKKKAWSGGEEKKGRERRRYSAGDFWFGSCRLGEEKRRRDRVRVEKRKRRRAGVVRGLGATVLRPQWPEKMRRDERERGGWWYGDERRRRRLLQQLWCFAGKNEGGKRKMSGKERRSGGGSLEGEGGNNEK</sequence>
<evidence type="ECO:0000313" key="2">
    <source>
        <dbReference type="EMBL" id="MCD7453973.1"/>
    </source>
</evidence>
<feature type="non-terminal residue" evidence="2">
    <location>
        <position position="1"/>
    </location>
</feature>
<feature type="compositionally biased region" description="Gly residues" evidence="1">
    <location>
        <begin position="127"/>
        <end position="140"/>
    </location>
</feature>
<feature type="compositionally biased region" description="Basic and acidic residues" evidence="1">
    <location>
        <begin position="113"/>
        <end position="126"/>
    </location>
</feature>
<evidence type="ECO:0000313" key="3">
    <source>
        <dbReference type="Proteomes" id="UP000823775"/>
    </source>
</evidence>
<gene>
    <name evidence="2" type="ORF">HAX54_022891</name>
</gene>
<organism evidence="2 3">
    <name type="scientific">Datura stramonium</name>
    <name type="common">Jimsonweed</name>
    <name type="synonym">Common thornapple</name>
    <dbReference type="NCBI Taxonomy" id="4076"/>
    <lineage>
        <taxon>Eukaryota</taxon>
        <taxon>Viridiplantae</taxon>
        <taxon>Streptophyta</taxon>
        <taxon>Embryophyta</taxon>
        <taxon>Tracheophyta</taxon>
        <taxon>Spermatophyta</taxon>
        <taxon>Magnoliopsida</taxon>
        <taxon>eudicotyledons</taxon>
        <taxon>Gunneridae</taxon>
        <taxon>Pentapetalae</taxon>
        <taxon>asterids</taxon>
        <taxon>lamiids</taxon>
        <taxon>Solanales</taxon>
        <taxon>Solanaceae</taxon>
        <taxon>Solanoideae</taxon>
        <taxon>Datureae</taxon>
        <taxon>Datura</taxon>
    </lineage>
</organism>
<feature type="region of interest" description="Disordered" evidence="1">
    <location>
        <begin position="112"/>
        <end position="140"/>
    </location>
</feature>
<comment type="caution">
    <text evidence="2">The sequence shown here is derived from an EMBL/GenBank/DDBJ whole genome shotgun (WGS) entry which is preliminary data.</text>
</comment>